<accession>A0A0F9T9P0</accession>
<organism evidence="1">
    <name type="scientific">marine sediment metagenome</name>
    <dbReference type="NCBI Taxonomy" id="412755"/>
    <lineage>
        <taxon>unclassified sequences</taxon>
        <taxon>metagenomes</taxon>
        <taxon>ecological metagenomes</taxon>
    </lineage>
</organism>
<comment type="caution">
    <text evidence="1">The sequence shown here is derived from an EMBL/GenBank/DDBJ whole genome shotgun (WGS) entry which is preliminary data.</text>
</comment>
<gene>
    <name evidence="1" type="ORF">LCGC14_0376020</name>
</gene>
<protein>
    <submittedName>
        <fullName evidence="1">Uncharacterized protein</fullName>
    </submittedName>
</protein>
<reference evidence="1" key="1">
    <citation type="journal article" date="2015" name="Nature">
        <title>Complex archaea that bridge the gap between prokaryotes and eukaryotes.</title>
        <authorList>
            <person name="Spang A."/>
            <person name="Saw J.H."/>
            <person name="Jorgensen S.L."/>
            <person name="Zaremba-Niedzwiedzka K."/>
            <person name="Martijn J."/>
            <person name="Lind A.E."/>
            <person name="van Eijk R."/>
            <person name="Schleper C."/>
            <person name="Guy L."/>
            <person name="Ettema T.J."/>
        </authorList>
    </citation>
    <scope>NUCLEOTIDE SEQUENCE</scope>
</reference>
<proteinExistence type="predicted"/>
<sequence>MIITLHFTEHTVVGKNVIAIVNKLKAFDKYTYISSHALAGQILIEAGEKEIERLEAEQEKIERLKNER</sequence>
<dbReference type="EMBL" id="LAZR01000302">
    <property type="protein sequence ID" value="KKN75894.1"/>
    <property type="molecule type" value="Genomic_DNA"/>
</dbReference>
<evidence type="ECO:0000313" key="1">
    <source>
        <dbReference type="EMBL" id="KKN75894.1"/>
    </source>
</evidence>
<name>A0A0F9T9P0_9ZZZZ</name>
<dbReference type="AlphaFoldDB" id="A0A0F9T9P0"/>